<evidence type="ECO:0000256" key="5">
    <source>
        <dbReference type="PROSITE-ProRule" id="PRU00723"/>
    </source>
</evidence>
<dbReference type="PANTHER" id="PTHR12547">
    <property type="entry name" value="CCCH ZINC FINGER/TIS11-RELATED"/>
    <property type="match status" value="1"/>
</dbReference>
<feature type="compositionally biased region" description="Acidic residues" evidence="6">
    <location>
        <begin position="101"/>
        <end position="119"/>
    </location>
</feature>
<sequence length="354" mass="38900">MSPMEAVRVCIRLEGHDEQVLAGPVPVEIDPLWTVNETKRRLMAVLPMSASQHPDPKMYQIYRRDAHDEALVHGPIKDMRSFRYASSDDTGTPTPTTVTVAEDEPSVEDNQANEDEDQPSDAVNATALYDAATRHENILYKLKPCDHFEQGYCPGGDTCTFAHGPAEQRCYRWLVKGTCVEGGRCSLIHARPPMFMPLIGPRLRPCSFIYPDGSGCKYGVTCWFTHSRDEERLAERALGSNSAAPPDGQERLATFAPPTFGDDDVAPPPPLSPMFEYEESDAINDGTAALVLPPRPSYPAPTRDSNGVSGTASGPEGDVVDEASRVSKLEREVAALSAELARERQAKEDEKDKR</sequence>
<dbReference type="SUPFAM" id="SSF90229">
    <property type="entry name" value="CCCH zinc finger"/>
    <property type="match status" value="1"/>
</dbReference>
<dbReference type="InterPro" id="IPR036855">
    <property type="entry name" value="Znf_CCCH_sf"/>
</dbReference>
<organism evidence="8 9">
    <name type="scientific">Vitrella brassicaformis (strain CCMP3155)</name>
    <dbReference type="NCBI Taxonomy" id="1169540"/>
    <lineage>
        <taxon>Eukaryota</taxon>
        <taxon>Sar</taxon>
        <taxon>Alveolata</taxon>
        <taxon>Colpodellida</taxon>
        <taxon>Vitrellaceae</taxon>
        <taxon>Vitrella</taxon>
    </lineage>
</organism>
<gene>
    <name evidence="8" type="ORF">Vbra_5260</name>
</gene>
<dbReference type="Pfam" id="PF00642">
    <property type="entry name" value="zf-CCCH"/>
    <property type="match status" value="1"/>
</dbReference>
<protein>
    <recommendedName>
        <fullName evidence="7">C3H1-type domain-containing protein</fullName>
    </recommendedName>
</protein>
<evidence type="ECO:0000259" key="7">
    <source>
        <dbReference type="PROSITE" id="PS50103"/>
    </source>
</evidence>
<dbReference type="SMART" id="SM00356">
    <property type="entry name" value="ZnF_C3H1"/>
    <property type="match status" value="3"/>
</dbReference>
<feature type="compositionally biased region" description="Polar residues" evidence="6">
    <location>
        <begin position="303"/>
        <end position="312"/>
    </location>
</feature>
<feature type="zinc finger region" description="C3H1-type" evidence="5">
    <location>
        <begin position="169"/>
        <end position="192"/>
    </location>
</feature>
<dbReference type="VEuPathDB" id="CryptoDB:Vbra_5260"/>
<evidence type="ECO:0000256" key="6">
    <source>
        <dbReference type="SAM" id="MobiDB-lite"/>
    </source>
</evidence>
<dbReference type="GO" id="GO:0008270">
    <property type="term" value="F:zinc ion binding"/>
    <property type="evidence" value="ECO:0007669"/>
    <property type="project" value="UniProtKB-KW"/>
</dbReference>
<dbReference type="EMBL" id="CDMY01000271">
    <property type="protein sequence ID" value="CEL98474.1"/>
    <property type="molecule type" value="Genomic_DNA"/>
</dbReference>
<feature type="zinc finger region" description="C3H1-type" evidence="5">
    <location>
        <begin position="200"/>
        <end position="229"/>
    </location>
</feature>
<name>A0A0G4EN67_VITBC</name>
<keyword evidence="4 5" id="KW-0862">Zinc</keyword>
<dbReference type="Gene3D" id="4.10.1000.10">
    <property type="entry name" value="Zinc finger, CCCH-type"/>
    <property type="match status" value="2"/>
</dbReference>
<dbReference type="InterPro" id="IPR000571">
    <property type="entry name" value="Znf_CCCH"/>
</dbReference>
<dbReference type="PhylomeDB" id="A0A0G4EN67"/>
<accession>A0A0G4EN67</accession>
<feature type="region of interest" description="Disordered" evidence="6">
    <location>
        <begin position="82"/>
        <end position="121"/>
    </location>
</feature>
<keyword evidence="9" id="KW-1185">Reference proteome</keyword>
<keyword evidence="3 5" id="KW-0863">Zinc-finger</keyword>
<dbReference type="InterPro" id="IPR045877">
    <property type="entry name" value="ZFP36-like"/>
</dbReference>
<feature type="region of interest" description="Disordered" evidence="6">
    <location>
        <begin position="237"/>
        <end position="276"/>
    </location>
</feature>
<feature type="domain" description="C3H1-type" evidence="7">
    <location>
        <begin position="169"/>
        <end position="192"/>
    </location>
</feature>
<keyword evidence="2" id="KW-0677">Repeat</keyword>
<dbReference type="Proteomes" id="UP000041254">
    <property type="component" value="Unassembled WGS sequence"/>
</dbReference>
<feature type="region of interest" description="Disordered" evidence="6">
    <location>
        <begin position="289"/>
        <end position="326"/>
    </location>
</feature>
<keyword evidence="1 5" id="KW-0479">Metal-binding</keyword>
<evidence type="ECO:0000313" key="8">
    <source>
        <dbReference type="EMBL" id="CEL98474.1"/>
    </source>
</evidence>
<dbReference type="PANTHER" id="PTHR12547:SF18">
    <property type="entry name" value="PROTEIN TIS11"/>
    <property type="match status" value="1"/>
</dbReference>
<evidence type="ECO:0000256" key="2">
    <source>
        <dbReference type="ARBA" id="ARBA00022737"/>
    </source>
</evidence>
<evidence type="ECO:0000256" key="4">
    <source>
        <dbReference type="ARBA" id="ARBA00022833"/>
    </source>
</evidence>
<dbReference type="GO" id="GO:0003729">
    <property type="term" value="F:mRNA binding"/>
    <property type="evidence" value="ECO:0007669"/>
    <property type="project" value="InterPro"/>
</dbReference>
<feature type="compositionally biased region" description="Low complexity" evidence="6">
    <location>
        <begin position="85"/>
        <end position="100"/>
    </location>
</feature>
<dbReference type="PROSITE" id="PS50103">
    <property type="entry name" value="ZF_C3H1"/>
    <property type="match status" value="3"/>
</dbReference>
<dbReference type="InParanoid" id="A0A0G4EN67"/>
<proteinExistence type="predicted"/>
<feature type="zinc finger region" description="C3H1-type" evidence="5">
    <location>
        <begin position="139"/>
        <end position="166"/>
    </location>
</feature>
<dbReference type="AlphaFoldDB" id="A0A0G4EN67"/>
<evidence type="ECO:0000313" key="9">
    <source>
        <dbReference type="Proteomes" id="UP000041254"/>
    </source>
</evidence>
<feature type="domain" description="C3H1-type" evidence="7">
    <location>
        <begin position="200"/>
        <end position="229"/>
    </location>
</feature>
<evidence type="ECO:0000256" key="3">
    <source>
        <dbReference type="ARBA" id="ARBA00022771"/>
    </source>
</evidence>
<evidence type="ECO:0000256" key="1">
    <source>
        <dbReference type="ARBA" id="ARBA00022723"/>
    </source>
</evidence>
<feature type="domain" description="C3H1-type" evidence="7">
    <location>
        <begin position="139"/>
        <end position="166"/>
    </location>
</feature>
<dbReference type="OrthoDB" id="410307at2759"/>
<reference evidence="8 9" key="1">
    <citation type="submission" date="2014-11" db="EMBL/GenBank/DDBJ databases">
        <authorList>
            <person name="Zhu J."/>
            <person name="Qi W."/>
            <person name="Song R."/>
        </authorList>
    </citation>
    <scope>NUCLEOTIDE SEQUENCE [LARGE SCALE GENOMIC DNA]</scope>
</reference>